<reference evidence="2 3" key="1">
    <citation type="journal article" date="2016" name="Nat. Commun.">
        <title>Thousands of microbial genomes shed light on interconnected biogeochemical processes in an aquifer system.</title>
        <authorList>
            <person name="Anantharaman K."/>
            <person name="Brown C.T."/>
            <person name="Hug L.A."/>
            <person name="Sharon I."/>
            <person name="Castelle C.J."/>
            <person name="Probst A.J."/>
            <person name="Thomas B.C."/>
            <person name="Singh A."/>
            <person name="Wilkins M.J."/>
            <person name="Karaoz U."/>
            <person name="Brodie E.L."/>
            <person name="Williams K.H."/>
            <person name="Hubbard S.S."/>
            <person name="Banfield J.F."/>
        </authorList>
    </citation>
    <scope>NUCLEOTIDE SEQUENCE [LARGE SCALE GENOMIC DNA]</scope>
</reference>
<gene>
    <name evidence="2" type="ORF">A2988_03495</name>
</gene>
<proteinExistence type="predicted"/>
<keyword evidence="1" id="KW-0812">Transmembrane</keyword>
<evidence type="ECO:0000313" key="2">
    <source>
        <dbReference type="EMBL" id="OGD34547.1"/>
    </source>
</evidence>
<dbReference type="STRING" id="1797298.A2988_03495"/>
<dbReference type="Proteomes" id="UP000176650">
    <property type="component" value="Unassembled WGS sequence"/>
</dbReference>
<name>A0A1F5BVB3_9BACT</name>
<organism evidence="2 3">
    <name type="scientific">Candidatus Azambacteria bacterium RIFCSPLOWO2_01_FULL_46_25</name>
    <dbReference type="NCBI Taxonomy" id="1797298"/>
    <lineage>
        <taxon>Bacteria</taxon>
        <taxon>Candidatus Azamiibacteriota</taxon>
    </lineage>
</organism>
<keyword evidence="1" id="KW-1133">Transmembrane helix</keyword>
<sequence>MPDISLLQREYDVAREESKTPGAAFTASLVVLLVSVGAYIGLVAYESLLEKRIETATQLTGQLKVGDAYKNATQLTATSRKVKTLKTLRESHTNLSQLLSSVERATHPSAFFNSGDLDAQKQSAELKGGTLPTAAMLVRQMDIYRASKDIADFMVDNIGYGEKHLMRFDATIHFK</sequence>
<feature type="transmembrane region" description="Helical" evidence="1">
    <location>
        <begin position="23"/>
        <end position="45"/>
    </location>
</feature>
<dbReference type="AlphaFoldDB" id="A0A1F5BVB3"/>
<dbReference type="EMBL" id="MEYS01000001">
    <property type="protein sequence ID" value="OGD34547.1"/>
    <property type="molecule type" value="Genomic_DNA"/>
</dbReference>
<comment type="caution">
    <text evidence="2">The sequence shown here is derived from an EMBL/GenBank/DDBJ whole genome shotgun (WGS) entry which is preliminary data.</text>
</comment>
<evidence type="ECO:0000256" key="1">
    <source>
        <dbReference type="SAM" id="Phobius"/>
    </source>
</evidence>
<evidence type="ECO:0000313" key="3">
    <source>
        <dbReference type="Proteomes" id="UP000176650"/>
    </source>
</evidence>
<accession>A0A1F5BVB3</accession>
<keyword evidence="1" id="KW-0472">Membrane</keyword>
<protein>
    <submittedName>
        <fullName evidence="2">Uncharacterized protein</fullName>
    </submittedName>
</protein>